<feature type="binding site" evidence="6">
    <location>
        <position position="61"/>
    </location>
    <ligand>
        <name>Mg(2+)</name>
        <dbReference type="ChEBI" id="CHEBI:18420"/>
        <label>1</label>
    </ligand>
</feature>
<feature type="site" description="Interaction with DNA substrate" evidence="7">
    <location>
        <position position="293"/>
    </location>
</feature>
<dbReference type="OrthoDB" id="7474049at2759"/>
<evidence type="ECO:0000256" key="2">
    <source>
        <dbReference type="ARBA" id="ARBA00022723"/>
    </source>
</evidence>
<evidence type="ECO:0000313" key="11">
    <source>
        <dbReference type="Proteomes" id="UP000015241"/>
    </source>
</evidence>
<evidence type="ECO:0000256" key="5">
    <source>
        <dbReference type="PIRSR" id="PIRSR604808-1"/>
    </source>
</evidence>
<comment type="similarity">
    <text evidence="1">Belongs to the DNA repair enzymes AP/ExoA family.</text>
</comment>
<sequence length="447" mass="48932">MANGLPPPEARGSDRPLAPTTAQEDPAEIGSEATGTDAHHKQAKKSNGRKTKAAIVVGSLNLNGKGSLAANASKWGAVNQLLREGKIGVLALQETHLSDDDLATIKTLYGRRLCVFNSPDPDNPTATRGVAIVLNRELMDTSSVHTKEVVPGRALLVTTNWHAGRTITILNVYAPNDVSQNTAFWTTLGKAFAGDNLRKPDIMTGDFNLVEEAIDRIPAKDSPDKPLSALRDLLTSLRLHDGWRLTNPTDREYTWPQRGGGQRSRIDRIYASDDIIKRSFGWNITTSGVPTDHCLTTAHLTAAQSPRIGKGRWTMPPQLLLDAVFLWQVAAVGKRELVAAKACAEGTARTESANPQLALRRFKQQTKELARKRLKQRVPRIKVEIAQMSERKAAIQNRPDFADDPIAQEEASSLQEHIAALEAKRHGMIQLATTTHYNLNAEATSRS</sequence>
<name>S8DNP5_FOMSC</name>
<dbReference type="GO" id="GO:0008311">
    <property type="term" value="F:double-stranded DNA 3'-5' DNA exonuclease activity"/>
    <property type="evidence" value="ECO:0007669"/>
    <property type="project" value="TreeGrafter"/>
</dbReference>
<evidence type="ECO:0000256" key="4">
    <source>
        <dbReference type="ARBA" id="ARBA00022842"/>
    </source>
</evidence>
<dbReference type="Pfam" id="PF03372">
    <property type="entry name" value="Exo_endo_phos"/>
    <property type="match status" value="1"/>
</dbReference>
<organism evidence="10 11">
    <name type="scientific">Fomitopsis schrenkii</name>
    <name type="common">Brown rot fungus</name>
    <dbReference type="NCBI Taxonomy" id="2126942"/>
    <lineage>
        <taxon>Eukaryota</taxon>
        <taxon>Fungi</taxon>
        <taxon>Dikarya</taxon>
        <taxon>Basidiomycota</taxon>
        <taxon>Agaricomycotina</taxon>
        <taxon>Agaricomycetes</taxon>
        <taxon>Polyporales</taxon>
        <taxon>Fomitopsis</taxon>
    </lineage>
</organism>
<dbReference type="CDD" id="cd09076">
    <property type="entry name" value="L1-EN"/>
    <property type="match status" value="1"/>
</dbReference>
<feature type="domain" description="Endonuclease/exonuclease/phosphatase" evidence="9">
    <location>
        <begin position="59"/>
        <end position="293"/>
    </location>
</feature>
<feature type="active site" evidence="5">
    <location>
        <position position="173"/>
    </location>
</feature>
<accession>S8DNP5</accession>
<dbReference type="InterPro" id="IPR036691">
    <property type="entry name" value="Endo/exonu/phosph_ase_sf"/>
</dbReference>
<dbReference type="PANTHER" id="PTHR22748:SF26">
    <property type="entry name" value="ENDONUCLEASE_EXONUCLEASE_PHOSPHATASE DOMAIN-CONTAINING PROTEIN"/>
    <property type="match status" value="1"/>
</dbReference>
<dbReference type="Proteomes" id="UP000015241">
    <property type="component" value="Unassembled WGS sequence"/>
</dbReference>
<protein>
    <recommendedName>
        <fullName evidence="9">Endonuclease/exonuclease/phosphatase domain-containing protein</fullName>
    </recommendedName>
</protein>
<dbReference type="InterPro" id="IPR005135">
    <property type="entry name" value="Endo/exonuclease/phosphatase"/>
</dbReference>
<keyword evidence="2 6" id="KW-0479">Metal-binding</keyword>
<feature type="binding site" evidence="6">
    <location>
        <position position="293"/>
    </location>
    <ligand>
        <name>Mg(2+)</name>
        <dbReference type="ChEBI" id="CHEBI:18420"/>
        <label>1</label>
    </ligand>
</feature>
<dbReference type="GO" id="GO:0003906">
    <property type="term" value="F:DNA-(apurinic or apyrimidinic site) endonuclease activity"/>
    <property type="evidence" value="ECO:0007669"/>
    <property type="project" value="TreeGrafter"/>
</dbReference>
<feature type="site" description="Important for catalytic activity" evidence="7">
    <location>
        <position position="267"/>
    </location>
</feature>
<feature type="active site" description="Proton acceptor" evidence="5">
    <location>
        <position position="293"/>
    </location>
</feature>
<feature type="region of interest" description="Disordered" evidence="8">
    <location>
        <begin position="1"/>
        <end position="50"/>
    </location>
</feature>
<proteinExistence type="inferred from homology"/>
<feature type="site" description="Transition state stabilizer" evidence="7">
    <location>
        <position position="208"/>
    </location>
</feature>
<comment type="cofactor">
    <cofactor evidence="6">
        <name>Mg(2+)</name>
        <dbReference type="ChEBI" id="CHEBI:18420"/>
    </cofactor>
    <cofactor evidence="6">
        <name>Mn(2+)</name>
        <dbReference type="ChEBI" id="CHEBI:29035"/>
    </cofactor>
    <text evidence="6">Probably binds two magnesium or manganese ions per subunit.</text>
</comment>
<dbReference type="GO" id="GO:0046872">
    <property type="term" value="F:metal ion binding"/>
    <property type="evidence" value="ECO:0007669"/>
    <property type="project" value="UniProtKB-KW"/>
</dbReference>
<gene>
    <name evidence="10" type="ORF">FOMPIDRAFT_1033460</name>
</gene>
<dbReference type="SUPFAM" id="SSF56219">
    <property type="entry name" value="DNase I-like"/>
    <property type="match status" value="1"/>
</dbReference>
<evidence type="ECO:0000256" key="8">
    <source>
        <dbReference type="SAM" id="MobiDB-lite"/>
    </source>
</evidence>
<keyword evidence="11" id="KW-1185">Reference proteome</keyword>
<dbReference type="eggNOG" id="ENOG502SMUP">
    <property type="taxonomic scope" value="Eukaryota"/>
</dbReference>
<dbReference type="GO" id="GO:0005634">
    <property type="term" value="C:nucleus"/>
    <property type="evidence" value="ECO:0007669"/>
    <property type="project" value="TreeGrafter"/>
</dbReference>
<feature type="compositionally biased region" description="Basic residues" evidence="8">
    <location>
        <begin position="41"/>
        <end position="50"/>
    </location>
</feature>
<feature type="binding site" evidence="6">
    <location>
        <position position="208"/>
    </location>
    <ligand>
        <name>Mg(2+)</name>
        <dbReference type="ChEBI" id="CHEBI:18420"/>
        <label>1</label>
    </ligand>
</feature>
<dbReference type="InParanoid" id="S8DNP5"/>
<feature type="binding site" evidence="6">
    <location>
        <position position="206"/>
    </location>
    <ligand>
        <name>Mg(2+)</name>
        <dbReference type="ChEBI" id="CHEBI:18420"/>
        <label>1</label>
    </ligand>
</feature>
<dbReference type="InterPro" id="IPR004808">
    <property type="entry name" value="AP_endonuc_1"/>
</dbReference>
<dbReference type="Gene3D" id="3.60.10.10">
    <property type="entry name" value="Endonuclease/exonuclease/phosphatase"/>
    <property type="match status" value="1"/>
</dbReference>
<dbReference type="HOGENOM" id="CLU_049840_0_0_1"/>
<dbReference type="GO" id="GO:0008081">
    <property type="term" value="F:phosphoric diester hydrolase activity"/>
    <property type="evidence" value="ECO:0007669"/>
    <property type="project" value="TreeGrafter"/>
</dbReference>
<dbReference type="GO" id="GO:0006284">
    <property type="term" value="P:base-excision repair"/>
    <property type="evidence" value="ECO:0007669"/>
    <property type="project" value="TreeGrafter"/>
</dbReference>
<evidence type="ECO:0000256" key="1">
    <source>
        <dbReference type="ARBA" id="ARBA00007092"/>
    </source>
</evidence>
<reference evidence="10 11" key="1">
    <citation type="journal article" date="2012" name="Science">
        <title>The Paleozoic origin of enzymatic lignin decomposition reconstructed from 31 fungal genomes.</title>
        <authorList>
            <person name="Floudas D."/>
            <person name="Binder M."/>
            <person name="Riley R."/>
            <person name="Barry K."/>
            <person name="Blanchette R.A."/>
            <person name="Henrissat B."/>
            <person name="Martinez A.T."/>
            <person name="Otillar R."/>
            <person name="Spatafora J.W."/>
            <person name="Yadav J.S."/>
            <person name="Aerts A."/>
            <person name="Benoit I."/>
            <person name="Boyd A."/>
            <person name="Carlson A."/>
            <person name="Copeland A."/>
            <person name="Coutinho P.M."/>
            <person name="de Vries R.P."/>
            <person name="Ferreira P."/>
            <person name="Findley K."/>
            <person name="Foster B."/>
            <person name="Gaskell J."/>
            <person name="Glotzer D."/>
            <person name="Gorecki P."/>
            <person name="Heitman J."/>
            <person name="Hesse C."/>
            <person name="Hori C."/>
            <person name="Igarashi K."/>
            <person name="Jurgens J.A."/>
            <person name="Kallen N."/>
            <person name="Kersten P."/>
            <person name="Kohler A."/>
            <person name="Kuees U."/>
            <person name="Kumar T.K.A."/>
            <person name="Kuo A."/>
            <person name="LaButti K."/>
            <person name="Larrondo L.F."/>
            <person name="Lindquist E."/>
            <person name="Ling A."/>
            <person name="Lombard V."/>
            <person name="Lucas S."/>
            <person name="Lundell T."/>
            <person name="Martin R."/>
            <person name="McLaughlin D.J."/>
            <person name="Morgenstern I."/>
            <person name="Morin E."/>
            <person name="Murat C."/>
            <person name="Nagy L.G."/>
            <person name="Nolan M."/>
            <person name="Ohm R.A."/>
            <person name="Patyshakuliyeva A."/>
            <person name="Rokas A."/>
            <person name="Ruiz-Duenas F.J."/>
            <person name="Sabat G."/>
            <person name="Salamov A."/>
            <person name="Samejima M."/>
            <person name="Schmutz J."/>
            <person name="Slot J.C."/>
            <person name="St John F."/>
            <person name="Stenlid J."/>
            <person name="Sun H."/>
            <person name="Sun S."/>
            <person name="Syed K."/>
            <person name="Tsang A."/>
            <person name="Wiebenga A."/>
            <person name="Young D."/>
            <person name="Pisabarro A."/>
            <person name="Eastwood D.C."/>
            <person name="Martin F."/>
            <person name="Cullen D."/>
            <person name="Grigoriev I.V."/>
            <person name="Hibbett D.S."/>
        </authorList>
    </citation>
    <scope>NUCLEOTIDE SEQUENCE</scope>
    <source>
        <strain evidence="11">FP-58527</strain>
    </source>
</reference>
<dbReference type="AlphaFoldDB" id="S8DNP5"/>
<keyword evidence="3" id="KW-0378">Hydrolase</keyword>
<keyword evidence="6" id="KW-0464">Manganese</keyword>
<evidence type="ECO:0000256" key="7">
    <source>
        <dbReference type="PIRSR" id="PIRSR604808-3"/>
    </source>
</evidence>
<keyword evidence="4 6" id="KW-0460">Magnesium</keyword>
<evidence type="ECO:0000259" key="9">
    <source>
        <dbReference type="Pfam" id="PF03372"/>
    </source>
</evidence>
<feature type="active site" description="Proton donor/acceptor" evidence="5">
    <location>
        <position position="206"/>
    </location>
</feature>
<evidence type="ECO:0000256" key="6">
    <source>
        <dbReference type="PIRSR" id="PIRSR604808-2"/>
    </source>
</evidence>
<feature type="binding site" evidence="6">
    <location>
        <position position="292"/>
    </location>
    <ligand>
        <name>Mg(2+)</name>
        <dbReference type="ChEBI" id="CHEBI:18420"/>
        <label>1</label>
    </ligand>
</feature>
<evidence type="ECO:0000313" key="10">
    <source>
        <dbReference type="EMBL" id="EPS94212.1"/>
    </source>
</evidence>
<dbReference type="EMBL" id="KE504241">
    <property type="protein sequence ID" value="EPS94212.1"/>
    <property type="molecule type" value="Genomic_DNA"/>
</dbReference>
<dbReference type="PANTHER" id="PTHR22748">
    <property type="entry name" value="AP ENDONUCLEASE"/>
    <property type="match status" value="1"/>
</dbReference>
<evidence type="ECO:0000256" key="3">
    <source>
        <dbReference type="ARBA" id="ARBA00022801"/>
    </source>
</evidence>
<feature type="binding site" evidence="6">
    <location>
        <position position="94"/>
    </location>
    <ligand>
        <name>Mg(2+)</name>
        <dbReference type="ChEBI" id="CHEBI:18420"/>
        <label>1</label>
    </ligand>
</feature>